<accession>D1Z1N6</accession>
<dbReference type="EMBL" id="AP011532">
    <property type="protein sequence ID" value="BAI62608.1"/>
    <property type="molecule type" value="Genomic_DNA"/>
</dbReference>
<feature type="domain" description="Glycosyl transferase family 1" evidence="1">
    <location>
        <begin position="218"/>
        <end position="379"/>
    </location>
</feature>
<dbReference type="InterPro" id="IPR001296">
    <property type="entry name" value="Glyco_trans_1"/>
</dbReference>
<dbReference type="eggNOG" id="arCOG01406">
    <property type="taxonomic scope" value="Archaea"/>
</dbReference>
<reference evidence="4" key="3">
    <citation type="journal article" date="2011" name="PLoS ONE">
        <title>Genome sequence of a mesophilic hydrogenotrophic methanogen Methanocella paludicola, the first cultivated representative of the order Methanocellales.</title>
        <authorList>
            <person name="Sakai S."/>
            <person name="Takaki Y."/>
            <person name="Shimamura S."/>
            <person name="Sekine M."/>
            <person name="Tajima T."/>
            <person name="Kosugi H."/>
            <person name="Ichikawa N."/>
            <person name="Tasumi E."/>
            <person name="Hiraki A.T."/>
            <person name="Shimizu A."/>
            <person name="Kato Y."/>
            <person name="Nishiko R."/>
            <person name="Mori K."/>
            <person name="Fujita N."/>
            <person name="Imachi H."/>
            <person name="Takai K."/>
        </authorList>
    </citation>
    <scope>NUCLEOTIDE SEQUENCE [LARGE SCALE GENOMIC DNA]</scope>
    <source>
        <strain evidence="4">DSM 17711 / JCM 13418 / NBRC 101707 / SANAE</strain>
    </source>
</reference>
<dbReference type="Pfam" id="PF00534">
    <property type="entry name" value="Glycos_transf_1"/>
    <property type="match status" value="1"/>
</dbReference>
<dbReference type="PANTHER" id="PTHR45947">
    <property type="entry name" value="SULFOQUINOVOSYL TRANSFERASE SQD2"/>
    <property type="match status" value="1"/>
</dbReference>
<dbReference type="Gene3D" id="3.40.50.2000">
    <property type="entry name" value="Glycogen Phosphorylase B"/>
    <property type="match status" value="2"/>
</dbReference>
<reference evidence="3 4" key="2">
    <citation type="journal article" date="2008" name="Int. J. Syst. Evol. Microbiol.">
        <title>Methanocella paludicola gen. nov., sp. nov., a methane-producing archaeon, the first isolate of the lineage 'Rice Cluster I', and proposal of the new archaeal order Methanocellales ord. nov.</title>
        <authorList>
            <person name="Sakai S."/>
            <person name="Imachi H."/>
            <person name="Hanada S."/>
            <person name="Ohashi A."/>
            <person name="Harada H."/>
            <person name="Kamagata Y."/>
        </authorList>
    </citation>
    <scope>NUCLEOTIDE SEQUENCE [LARGE SCALE GENOMIC DNA]</scope>
    <source>
        <strain evidence="4">DSM 17711 / JCM 13418 / NBRC 101707 / SANAE</strain>
    </source>
</reference>
<dbReference type="eggNOG" id="arCOG01405">
    <property type="taxonomic scope" value="Archaea"/>
</dbReference>
<sequence>MGNNKILLVTQLYPPESGGNASRISDMADGLKNLGADISILSPVPTFPFGSFKRTWRPWVRKSEREIDVTNLWTWQPSSVDPGFASRITYYLVYAVHAAIWALVHKGNYDIIVTSVPPLFVNLAGLLPGLVFGKKWVIDVRDLWIDASISLGFIKKDSIMEKLSRLFEQLCYTRTDLICVTTEETKKKILARYDHLQPEKIVVVPNGVDISRFYPQGEKKPAQLIYTGNVGYAQDLETAVLAMGTVGRTHRALLLIVGEGDMKERLKSLVQEKGLGNYVIFKDLVPREEIPRLISESYLGLAPLKDIESLEYAIPSKVYEYMACGIPFVGCGKGEIVNIAVRSKAGIITDNVPESIADAIGKLLDDPGKVAGMGRGGREYVTQYCERKAIARKFYEYIVEAGARHSMEARTDGSGCTLNNYTSR</sequence>
<dbReference type="Pfam" id="PF13579">
    <property type="entry name" value="Glyco_trans_4_4"/>
    <property type="match status" value="1"/>
</dbReference>
<dbReference type="InterPro" id="IPR028098">
    <property type="entry name" value="Glyco_trans_4-like_N"/>
</dbReference>
<feature type="domain" description="Glycosyltransferase subfamily 4-like N-terminal" evidence="2">
    <location>
        <begin position="18"/>
        <end position="207"/>
    </location>
</feature>
<dbReference type="STRING" id="304371.MCP_2536"/>
<gene>
    <name evidence="3" type="ordered locus">MCP_2536</name>
</gene>
<dbReference type="GO" id="GO:0016758">
    <property type="term" value="F:hexosyltransferase activity"/>
    <property type="evidence" value="ECO:0007669"/>
    <property type="project" value="TreeGrafter"/>
</dbReference>
<protein>
    <submittedName>
        <fullName evidence="3">Glycosyltransferase</fullName>
    </submittedName>
</protein>
<keyword evidence="4" id="KW-1185">Reference proteome</keyword>
<dbReference type="InParanoid" id="D1Z1N6"/>
<dbReference type="SUPFAM" id="SSF53756">
    <property type="entry name" value="UDP-Glycosyltransferase/glycogen phosphorylase"/>
    <property type="match status" value="1"/>
</dbReference>
<dbReference type="PATRIC" id="fig|304371.9.peg.2590"/>
<dbReference type="AlphaFoldDB" id="D1Z1N6"/>
<dbReference type="CDD" id="cd03794">
    <property type="entry name" value="GT4_WbuB-like"/>
    <property type="match status" value="1"/>
</dbReference>
<reference evidence="3 4" key="1">
    <citation type="journal article" date="2007" name="Appl. Environ. Microbiol.">
        <title>Isolation of key methanogens for global methane emission from rice paddy fields: a novel isolate affiliated with the clone cluster rice cluster I.</title>
        <authorList>
            <person name="Sakai S."/>
            <person name="Imachi H."/>
            <person name="Sekiguchi Y."/>
            <person name="Ohashi A."/>
            <person name="Harada H."/>
            <person name="Kamagata Y."/>
        </authorList>
    </citation>
    <scope>NUCLEOTIDE SEQUENCE [LARGE SCALE GENOMIC DNA]</scope>
    <source>
        <strain evidence="4">DSM 17711 / JCM 13418 / NBRC 101707 / SANAE</strain>
    </source>
</reference>
<dbReference type="InterPro" id="IPR050194">
    <property type="entry name" value="Glycosyltransferase_grp1"/>
</dbReference>
<name>D1Z1N6_METPS</name>
<dbReference type="KEGG" id="mpd:MCP_2536"/>
<proteinExistence type="predicted"/>
<evidence type="ECO:0000259" key="1">
    <source>
        <dbReference type="Pfam" id="PF00534"/>
    </source>
</evidence>
<dbReference type="PANTHER" id="PTHR45947:SF3">
    <property type="entry name" value="SULFOQUINOVOSYL TRANSFERASE SQD2"/>
    <property type="match status" value="1"/>
</dbReference>
<evidence type="ECO:0000313" key="4">
    <source>
        <dbReference type="Proteomes" id="UP000001882"/>
    </source>
</evidence>
<dbReference type="Proteomes" id="UP000001882">
    <property type="component" value="Chromosome"/>
</dbReference>
<dbReference type="CAZy" id="GT4">
    <property type="family name" value="Glycosyltransferase Family 4"/>
</dbReference>
<evidence type="ECO:0000313" key="3">
    <source>
        <dbReference type="EMBL" id="BAI62608.1"/>
    </source>
</evidence>
<evidence type="ECO:0000259" key="2">
    <source>
        <dbReference type="Pfam" id="PF13579"/>
    </source>
</evidence>
<organism evidence="3 4">
    <name type="scientific">Methanocella paludicola (strain DSM 17711 / JCM 13418 / NBRC 101707 / SANAE)</name>
    <dbReference type="NCBI Taxonomy" id="304371"/>
    <lineage>
        <taxon>Archaea</taxon>
        <taxon>Methanobacteriati</taxon>
        <taxon>Methanobacteriota</taxon>
        <taxon>Stenosarchaea group</taxon>
        <taxon>Methanomicrobia</taxon>
        <taxon>Methanocellales</taxon>
        <taxon>Methanocellaceae</taxon>
        <taxon>Methanocella</taxon>
    </lineage>
</organism>